<reference evidence="7 8" key="1">
    <citation type="submission" date="2018-04" db="EMBL/GenBank/DDBJ databases">
        <title>Novel Campyloabacter and Helicobacter Species and Strains.</title>
        <authorList>
            <person name="Mannion A.J."/>
            <person name="Shen Z."/>
            <person name="Fox J.G."/>
        </authorList>
    </citation>
    <scope>NUCLEOTIDE SEQUENCE [LARGE SCALE GENOMIC DNA]</scope>
    <source>
        <strain evidence="7 8">ATCC 700242</strain>
    </source>
</reference>
<evidence type="ECO:0000259" key="5">
    <source>
        <dbReference type="Pfam" id="PF03865"/>
    </source>
</evidence>
<name>A0A3D8IXJ2_9HELI</name>
<dbReference type="PIRSF" id="PIRSF029745">
    <property type="entry name" value="FhaC"/>
    <property type="match status" value="1"/>
</dbReference>
<evidence type="ECO:0000256" key="3">
    <source>
        <dbReference type="ARBA" id="ARBA00023237"/>
    </source>
</evidence>
<dbReference type="Gene3D" id="2.40.160.50">
    <property type="entry name" value="membrane protein fhac: a member of the omp85/tpsb transporter family"/>
    <property type="match status" value="1"/>
</dbReference>
<dbReference type="Proteomes" id="UP000257067">
    <property type="component" value="Unassembled WGS sequence"/>
</dbReference>
<sequence length="591" mass="67786">MFIKFVKNDFSFGEKMKLVLGLMGSILLHSQIINPSDLVDRLNSARKQNLLLQDLSPLLIPPKESLKEEKELEELEENIQSITKEEGLPCFDIHSITLYADLSKVLEEFAFLEKNLKKYKNQCLNQKQIYILLEELKKEAIKRGYITTLFALPPQNLKKGELIINIETSFVGSIRYPSLIAFWGKDFAIKEGDILNISPLERGIYNYRRLKTLFPRFFIQPQKSNNTLAQTQIDVEFDAKQISGVPLPFYLLVSMDNGGNSGSGIYQTSLQAGVENILSLGEILSSYSVITPYWKTNAHSLYTSLDFSIPLRRFIFFASGSYSFYAYPLKFVGRELKYSGYLTSFEVKGKILSYMDNLNQLSINFGLGKRWAKNLLEKIELLSQRRNLTYIFISLDYLRYFQNSSSLSLSLGVKQGVKALGSMSNFPTQQKNPPNFFYTLPTFDLYLNIPFMLSNQRMRFSSLIKTQFSRTQLYASEKMGLGGMYSIRGFENNALSGDFGILNRNDLVYDLLNFKGFAITSSIGIDMGYVIDLFTPSSFILRNRGFLSGGSIGLRMNYKEYFQVQLWGYKAFYNPRKEKERYFYFSVGCGI</sequence>
<dbReference type="OrthoDB" id="290122at2"/>
<feature type="domain" description="Polypeptide-transport-associated ShlB-type" evidence="6">
    <location>
        <begin position="103"/>
        <end position="166"/>
    </location>
</feature>
<dbReference type="EMBL" id="NXLU01000002">
    <property type="protein sequence ID" value="RDU69700.1"/>
    <property type="molecule type" value="Genomic_DNA"/>
</dbReference>
<feature type="coiled-coil region" evidence="4">
    <location>
        <begin position="65"/>
        <end position="122"/>
    </location>
</feature>
<evidence type="ECO:0000256" key="2">
    <source>
        <dbReference type="ARBA" id="ARBA00022692"/>
    </source>
</evidence>
<evidence type="ECO:0000256" key="4">
    <source>
        <dbReference type="SAM" id="Coils"/>
    </source>
</evidence>
<keyword evidence="8" id="KW-1185">Reference proteome</keyword>
<feature type="domain" description="Haemolysin activator HlyB C-terminal" evidence="5">
    <location>
        <begin position="248"/>
        <end position="555"/>
    </location>
</feature>
<dbReference type="InterPro" id="IPR027282">
    <property type="entry name" value="TPS"/>
</dbReference>
<keyword evidence="3" id="KW-0998">Cell outer membrane</keyword>
<dbReference type="InterPro" id="IPR013686">
    <property type="entry name" value="Polypept-transport_assoc_ShlB"/>
</dbReference>
<keyword evidence="1" id="KW-0472">Membrane</keyword>
<dbReference type="Pfam" id="PF08479">
    <property type="entry name" value="POTRA_2"/>
    <property type="match status" value="1"/>
</dbReference>
<organism evidence="7 8">
    <name type="scientific">Helicobacter cholecystus</name>
    <dbReference type="NCBI Taxonomy" id="45498"/>
    <lineage>
        <taxon>Bacteria</taxon>
        <taxon>Pseudomonadati</taxon>
        <taxon>Campylobacterota</taxon>
        <taxon>Epsilonproteobacteria</taxon>
        <taxon>Campylobacterales</taxon>
        <taxon>Helicobacteraceae</taxon>
        <taxon>Helicobacter</taxon>
    </lineage>
</organism>
<dbReference type="InterPro" id="IPR005565">
    <property type="entry name" value="Hemolysn_activator_HlyB_C"/>
</dbReference>
<dbReference type="Pfam" id="PF03865">
    <property type="entry name" value="ShlB"/>
    <property type="match status" value="1"/>
</dbReference>
<dbReference type="GO" id="GO:0046819">
    <property type="term" value="P:protein secretion by the type V secretion system"/>
    <property type="evidence" value="ECO:0007669"/>
    <property type="project" value="TreeGrafter"/>
</dbReference>
<keyword evidence="4" id="KW-0175">Coiled coil</keyword>
<evidence type="ECO:0000313" key="7">
    <source>
        <dbReference type="EMBL" id="RDU69700.1"/>
    </source>
</evidence>
<keyword evidence="1" id="KW-1134">Transmembrane beta strand</keyword>
<dbReference type="Gene3D" id="3.10.20.310">
    <property type="entry name" value="membrane protein fhac"/>
    <property type="match status" value="1"/>
</dbReference>
<dbReference type="PANTHER" id="PTHR34597:SF3">
    <property type="entry name" value="OUTER MEMBRANE TRANSPORTER CDIB"/>
    <property type="match status" value="1"/>
</dbReference>
<evidence type="ECO:0000259" key="6">
    <source>
        <dbReference type="Pfam" id="PF08479"/>
    </source>
</evidence>
<accession>A0A3D8IXJ2</accession>
<evidence type="ECO:0000256" key="1">
    <source>
        <dbReference type="ARBA" id="ARBA00022452"/>
    </source>
</evidence>
<protein>
    <submittedName>
        <fullName evidence="7">Uncharacterized protein</fullName>
    </submittedName>
</protein>
<dbReference type="GO" id="GO:0008320">
    <property type="term" value="F:protein transmembrane transporter activity"/>
    <property type="evidence" value="ECO:0007669"/>
    <property type="project" value="TreeGrafter"/>
</dbReference>
<dbReference type="InterPro" id="IPR051544">
    <property type="entry name" value="TPS_OM_transporter"/>
</dbReference>
<dbReference type="PANTHER" id="PTHR34597">
    <property type="entry name" value="SLR1661 PROTEIN"/>
    <property type="match status" value="1"/>
</dbReference>
<dbReference type="AlphaFoldDB" id="A0A3D8IXJ2"/>
<proteinExistence type="predicted"/>
<gene>
    <name evidence="7" type="ORF">CQA62_03390</name>
</gene>
<dbReference type="GO" id="GO:0098046">
    <property type="term" value="C:type V protein secretion system complex"/>
    <property type="evidence" value="ECO:0007669"/>
    <property type="project" value="TreeGrafter"/>
</dbReference>
<evidence type="ECO:0000313" key="8">
    <source>
        <dbReference type="Proteomes" id="UP000257067"/>
    </source>
</evidence>
<keyword evidence="2" id="KW-0812">Transmembrane</keyword>
<comment type="caution">
    <text evidence="7">The sequence shown here is derived from an EMBL/GenBank/DDBJ whole genome shotgun (WGS) entry which is preliminary data.</text>
</comment>